<keyword evidence="2" id="KW-0479">Metal-binding</keyword>
<evidence type="ECO:0000313" key="5">
    <source>
        <dbReference type="EMBL" id="SDD04051.1"/>
    </source>
</evidence>
<dbReference type="Pfam" id="PF02633">
    <property type="entry name" value="Creatininase"/>
    <property type="match status" value="1"/>
</dbReference>
<dbReference type="Proteomes" id="UP000324021">
    <property type="component" value="Unassembled WGS sequence"/>
</dbReference>
<evidence type="ECO:0000256" key="2">
    <source>
        <dbReference type="ARBA" id="ARBA00022723"/>
    </source>
</evidence>
<gene>
    <name evidence="6" type="ORF">SAMN04488694_10886</name>
    <name evidence="5" type="ORF">SAMN05192552_101168</name>
</gene>
<reference evidence="6" key="2">
    <citation type="submission" date="2016-10" db="EMBL/GenBank/DDBJ databases">
        <authorList>
            <person name="de Groot N.N."/>
        </authorList>
    </citation>
    <scope>NUCLEOTIDE SEQUENCE [LARGE SCALE GENOMIC DNA]</scope>
    <source>
        <strain evidence="6">CDM_6</strain>
    </source>
</reference>
<organism evidence="5 8">
    <name type="scientific">Natrinema hispanicum</name>
    <dbReference type="NCBI Taxonomy" id="392421"/>
    <lineage>
        <taxon>Archaea</taxon>
        <taxon>Methanobacteriati</taxon>
        <taxon>Methanobacteriota</taxon>
        <taxon>Stenosarchaea group</taxon>
        <taxon>Halobacteria</taxon>
        <taxon>Halobacteriales</taxon>
        <taxon>Natrialbaceae</taxon>
        <taxon>Natrinema</taxon>
    </lineage>
</organism>
<evidence type="ECO:0000313" key="8">
    <source>
        <dbReference type="Proteomes" id="UP000324021"/>
    </source>
</evidence>
<dbReference type="EMBL" id="FOIC01000008">
    <property type="protein sequence ID" value="SET55937.1"/>
    <property type="molecule type" value="Genomic_DNA"/>
</dbReference>
<keyword evidence="4" id="KW-0862">Zinc</keyword>
<dbReference type="SUPFAM" id="SSF102215">
    <property type="entry name" value="Creatininase"/>
    <property type="match status" value="1"/>
</dbReference>
<protein>
    <submittedName>
        <fullName evidence="5">Creatinine amidohydrolase</fullName>
    </submittedName>
</protein>
<evidence type="ECO:0000256" key="3">
    <source>
        <dbReference type="ARBA" id="ARBA00022801"/>
    </source>
</evidence>
<keyword evidence="7" id="KW-1185">Reference proteome</keyword>
<evidence type="ECO:0000256" key="4">
    <source>
        <dbReference type="ARBA" id="ARBA00022833"/>
    </source>
</evidence>
<keyword evidence="3 5" id="KW-0378">Hydrolase</keyword>
<dbReference type="GO" id="GO:0016811">
    <property type="term" value="F:hydrolase activity, acting on carbon-nitrogen (but not peptide) bonds, in linear amides"/>
    <property type="evidence" value="ECO:0007669"/>
    <property type="project" value="TreeGrafter"/>
</dbReference>
<reference evidence="7 8" key="1">
    <citation type="submission" date="2016-10" db="EMBL/GenBank/DDBJ databases">
        <authorList>
            <person name="Varghese N."/>
            <person name="Submissions S."/>
        </authorList>
    </citation>
    <scope>NUCLEOTIDE SEQUENCE [LARGE SCALE GENOMIC DNA]</scope>
    <source>
        <strain evidence="5 8">CDM_1</strain>
        <strain evidence="7">CDM_6</strain>
    </source>
</reference>
<name>A0A1G6RHX6_9EURY</name>
<dbReference type="InterPro" id="IPR024087">
    <property type="entry name" value="Creatininase-like_sf"/>
</dbReference>
<dbReference type="EMBL" id="FMZP01000011">
    <property type="protein sequence ID" value="SDD04051.1"/>
    <property type="molecule type" value="Genomic_DNA"/>
</dbReference>
<evidence type="ECO:0000313" key="6">
    <source>
        <dbReference type="EMBL" id="SET55937.1"/>
    </source>
</evidence>
<accession>A0A1G6RHX6</accession>
<dbReference type="Gene3D" id="3.40.50.10310">
    <property type="entry name" value="Creatininase"/>
    <property type="match status" value="1"/>
</dbReference>
<sequence>MTERDGAENGLGLRSPCEPANRHTDVQPIVYSCMDLTAATWTDVRDLETDLAVVPVGSTEQHGPHAPLGTDVLTAEAVADAGIERADREVVRAPAIPVGIAAEHRQFPGTMWVSEDTFRDYVGEAVESLAYHGFDRVVIVNGHGGNVDALREIGGRLTRAGDAYVVPFTWFEAVGEHSGDMGHGGPLETALLRHCEPELVREDRIETARADAADGWGDWMSHVNLAYDSAEFAENGVVGDPADGDAQRGETLLELAADSLARLLETVAERDVSRPDHR</sequence>
<dbReference type="GO" id="GO:0009231">
    <property type="term" value="P:riboflavin biosynthetic process"/>
    <property type="evidence" value="ECO:0007669"/>
    <property type="project" value="TreeGrafter"/>
</dbReference>
<dbReference type="STRING" id="392421.SAMN04488694_10886"/>
<dbReference type="GO" id="GO:0046872">
    <property type="term" value="F:metal ion binding"/>
    <property type="evidence" value="ECO:0007669"/>
    <property type="project" value="UniProtKB-KW"/>
</dbReference>
<evidence type="ECO:0000256" key="1">
    <source>
        <dbReference type="ARBA" id="ARBA00001947"/>
    </source>
</evidence>
<dbReference type="AlphaFoldDB" id="A0A1G6RHX6"/>
<comment type="cofactor">
    <cofactor evidence="1">
        <name>Zn(2+)</name>
        <dbReference type="ChEBI" id="CHEBI:29105"/>
    </cofactor>
</comment>
<dbReference type="PANTHER" id="PTHR35005">
    <property type="entry name" value="3-DEHYDRO-SCYLLO-INOSOSE HYDROLASE"/>
    <property type="match status" value="1"/>
</dbReference>
<dbReference type="Proteomes" id="UP000199320">
    <property type="component" value="Unassembled WGS sequence"/>
</dbReference>
<dbReference type="PANTHER" id="PTHR35005:SF1">
    <property type="entry name" value="2-AMINO-5-FORMYLAMINO-6-RIBOSYLAMINOPYRIMIDIN-4(3H)-ONE 5'-MONOPHOSPHATE DEFORMYLASE"/>
    <property type="match status" value="1"/>
</dbReference>
<evidence type="ECO:0000313" key="7">
    <source>
        <dbReference type="Proteomes" id="UP000199320"/>
    </source>
</evidence>
<proteinExistence type="predicted"/>
<dbReference type="InterPro" id="IPR003785">
    <property type="entry name" value="Creatininase/forma_Hydrolase"/>
</dbReference>